<proteinExistence type="predicted"/>
<dbReference type="EMBL" id="BPLQ01015726">
    <property type="protein sequence ID" value="GIY91027.1"/>
    <property type="molecule type" value="Genomic_DNA"/>
</dbReference>
<dbReference type="Proteomes" id="UP001054837">
    <property type="component" value="Unassembled WGS sequence"/>
</dbReference>
<gene>
    <name evidence="1" type="ORF">CDAR_550351</name>
</gene>
<comment type="caution">
    <text evidence="1">The sequence shown here is derived from an EMBL/GenBank/DDBJ whole genome shotgun (WGS) entry which is preliminary data.</text>
</comment>
<protein>
    <submittedName>
        <fullName evidence="1">Uncharacterized protein</fullName>
    </submittedName>
</protein>
<evidence type="ECO:0000313" key="2">
    <source>
        <dbReference type="Proteomes" id="UP001054837"/>
    </source>
</evidence>
<name>A0AAV4X793_9ARAC</name>
<sequence length="107" mass="12131">MRVRKQTSYHSLSFFDFGEFLVFRFAYLTYIGRITRSQRSETKICYGDTARGNSSYHVAHKASVSMTSLCARSTNFFATSRLLNNTVPYQLPGENVVGVLQGFVPTK</sequence>
<accession>A0AAV4X793</accession>
<organism evidence="1 2">
    <name type="scientific">Caerostris darwini</name>
    <dbReference type="NCBI Taxonomy" id="1538125"/>
    <lineage>
        <taxon>Eukaryota</taxon>
        <taxon>Metazoa</taxon>
        <taxon>Ecdysozoa</taxon>
        <taxon>Arthropoda</taxon>
        <taxon>Chelicerata</taxon>
        <taxon>Arachnida</taxon>
        <taxon>Araneae</taxon>
        <taxon>Araneomorphae</taxon>
        <taxon>Entelegynae</taxon>
        <taxon>Araneoidea</taxon>
        <taxon>Araneidae</taxon>
        <taxon>Caerostris</taxon>
    </lineage>
</organism>
<evidence type="ECO:0000313" key="1">
    <source>
        <dbReference type="EMBL" id="GIY91027.1"/>
    </source>
</evidence>
<dbReference type="AlphaFoldDB" id="A0AAV4X793"/>
<reference evidence="1 2" key="1">
    <citation type="submission" date="2021-06" db="EMBL/GenBank/DDBJ databases">
        <title>Caerostris darwini draft genome.</title>
        <authorList>
            <person name="Kono N."/>
            <person name="Arakawa K."/>
        </authorList>
    </citation>
    <scope>NUCLEOTIDE SEQUENCE [LARGE SCALE GENOMIC DNA]</scope>
</reference>
<keyword evidence="2" id="KW-1185">Reference proteome</keyword>